<keyword evidence="3" id="KW-1185">Reference proteome</keyword>
<dbReference type="EMBL" id="CP058708">
    <property type="protein sequence ID" value="QLH51871.1"/>
    <property type="molecule type" value="Genomic_DNA"/>
</dbReference>
<dbReference type="Proteomes" id="UP000509684">
    <property type="component" value="Chromosome"/>
</dbReference>
<sequence>MRDRLGALRLQFHEGSAQVQAVAHGVPWLGFVVYPTHRRVKARKVVQATRSLHGRYAAWQRVEISFAKFDASVQGWINHVRYADSWGLRSHVLEPFVF</sequence>
<evidence type="ECO:0000313" key="1">
    <source>
        <dbReference type="EMBL" id="KFB77790.1"/>
    </source>
</evidence>
<organism evidence="1 3">
    <name type="scientific">Candidatus Accumulibacter cognatus</name>
    <dbReference type="NCBI Taxonomy" id="2954383"/>
    <lineage>
        <taxon>Bacteria</taxon>
        <taxon>Pseudomonadati</taxon>
        <taxon>Pseudomonadota</taxon>
        <taxon>Betaproteobacteria</taxon>
        <taxon>Candidatus Accumulibacter</taxon>
    </lineage>
</organism>
<dbReference type="KEGG" id="acog:HWD57_20290"/>
<dbReference type="EMBL" id="JDST02000017">
    <property type="protein sequence ID" value="KFB77790.1"/>
    <property type="molecule type" value="Genomic_DNA"/>
</dbReference>
<dbReference type="AlphaFoldDB" id="A0A080MBG9"/>
<accession>A0A080MBG9</accession>
<reference evidence="2" key="3">
    <citation type="submission" date="2020-06" db="EMBL/GenBank/DDBJ databases">
        <authorList>
            <person name="Arumugam K."/>
            <person name="Besarab I."/>
            <person name="Haryono M."/>
            <person name="Bagci C."/>
            <person name="Beier S."/>
            <person name="Buchfink B."/>
            <person name="Gorska A."/>
            <person name="Qiu G."/>
            <person name="Huson D.H."/>
            <person name="Williams R.B."/>
        </authorList>
    </citation>
    <scope>NUCLEOTIDE SEQUENCE</scope>
    <source>
        <strain evidence="2">SSA1</strain>
    </source>
</reference>
<dbReference type="STRING" id="1453999.AW06_001032"/>
<evidence type="ECO:0000313" key="3">
    <source>
        <dbReference type="Proteomes" id="UP000021315"/>
    </source>
</evidence>
<accession>A0A7D5NF24</accession>
<dbReference type="Proteomes" id="UP000021315">
    <property type="component" value="Unassembled WGS sequence"/>
</dbReference>
<evidence type="ECO:0000313" key="4">
    <source>
        <dbReference type="Proteomes" id="UP000509684"/>
    </source>
</evidence>
<protein>
    <submittedName>
        <fullName evidence="1">Uncharacterized protein</fullName>
    </submittedName>
</protein>
<reference evidence="1 3" key="1">
    <citation type="submission" date="2014-02" db="EMBL/GenBank/DDBJ databases">
        <title>Expanding our view of genomic diversity in Candidatus Accumulibacter clades.</title>
        <authorList>
            <person name="Skennerton C.T."/>
            <person name="Barr J.J."/>
            <person name="Slater F.R."/>
            <person name="Bond P.L."/>
            <person name="Tyson G.W."/>
        </authorList>
    </citation>
    <scope>NUCLEOTIDE SEQUENCE [LARGE SCALE GENOMIC DNA]</scope>
    <source>
        <strain evidence="3">SK-02</strain>
    </source>
</reference>
<dbReference type="RefSeq" id="WP_034945998.1">
    <property type="nucleotide sequence ID" value="NZ_JDST02000017.1"/>
</dbReference>
<reference evidence="2 4" key="2">
    <citation type="journal article" date="2019" name="Microbiome">
        <title>Annotated bacterial chromosomes from frame-shift-corrected long-read metagenomic data.</title>
        <authorList>
            <person name="Arumugam K."/>
            <person name="Bagci C."/>
            <person name="Bessarab I."/>
            <person name="Beier S."/>
            <person name="Buchfink B."/>
            <person name="Gorska A."/>
            <person name="Qiu G."/>
            <person name="Huson D.H."/>
            <person name="Williams R.B.H."/>
        </authorList>
    </citation>
    <scope>NUCLEOTIDE SEQUENCE [LARGE SCALE GENOMIC DNA]</scope>
    <source>
        <strain evidence="2">SSA1</strain>
    </source>
</reference>
<name>A0A080MBG9_9PROT</name>
<gene>
    <name evidence="1" type="ORF">AW06_001032</name>
    <name evidence="2" type="ORF">HWD57_20290</name>
</gene>
<proteinExistence type="predicted"/>
<evidence type="ECO:0000313" key="2">
    <source>
        <dbReference type="EMBL" id="QLH51871.1"/>
    </source>
</evidence>